<dbReference type="InterPro" id="IPR036508">
    <property type="entry name" value="Chitin-bd_dom_sf"/>
</dbReference>
<organism evidence="8 9">
    <name type="scientific">Caerostris darwini</name>
    <dbReference type="NCBI Taxonomy" id="1538125"/>
    <lineage>
        <taxon>Eukaryota</taxon>
        <taxon>Metazoa</taxon>
        <taxon>Ecdysozoa</taxon>
        <taxon>Arthropoda</taxon>
        <taxon>Chelicerata</taxon>
        <taxon>Arachnida</taxon>
        <taxon>Araneae</taxon>
        <taxon>Araneomorphae</taxon>
        <taxon>Entelegynae</taxon>
        <taxon>Araneoidea</taxon>
        <taxon>Araneidae</taxon>
        <taxon>Caerostris</taxon>
    </lineage>
</organism>
<dbReference type="GO" id="GO:0008061">
    <property type="term" value="F:chitin binding"/>
    <property type="evidence" value="ECO:0007669"/>
    <property type="project" value="UniProtKB-KW"/>
</dbReference>
<dbReference type="PANTHER" id="PTHR23301">
    <property type="entry name" value="CHITIN BINDING PERITROPHIN-A"/>
    <property type="match status" value="1"/>
</dbReference>
<evidence type="ECO:0000256" key="1">
    <source>
        <dbReference type="ARBA" id="ARBA00022669"/>
    </source>
</evidence>
<accession>A0AAV4SB18</accession>
<dbReference type="SUPFAM" id="SSF57625">
    <property type="entry name" value="Invertebrate chitin-binding proteins"/>
    <property type="match status" value="3"/>
</dbReference>
<protein>
    <submittedName>
        <fullName evidence="8">Protein obstructor-E</fullName>
    </submittedName>
</protein>
<dbReference type="GO" id="GO:0005576">
    <property type="term" value="C:extracellular region"/>
    <property type="evidence" value="ECO:0007669"/>
    <property type="project" value="InterPro"/>
</dbReference>
<dbReference type="Pfam" id="PF01607">
    <property type="entry name" value="CBM_14"/>
    <property type="match status" value="3"/>
</dbReference>
<dbReference type="AlphaFoldDB" id="A0AAV4SB18"/>
<dbReference type="SMART" id="SM00494">
    <property type="entry name" value="ChtBD2"/>
    <property type="match status" value="3"/>
</dbReference>
<reference evidence="8 9" key="1">
    <citation type="submission" date="2021-06" db="EMBL/GenBank/DDBJ databases">
        <title>Caerostris darwini draft genome.</title>
        <authorList>
            <person name="Kono N."/>
            <person name="Arakawa K."/>
        </authorList>
    </citation>
    <scope>NUCLEOTIDE SEQUENCE [LARGE SCALE GENOMIC DNA]</scope>
</reference>
<evidence type="ECO:0000256" key="2">
    <source>
        <dbReference type="ARBA" id="ARBA00022729"/>
    </source>
</evidence>
<keyword evidence="2" id="KW-0732">Signal</keyword>
<keyword evidence="9" id="KW-1185">Reference proteome</keyword>
<feature type="domain" description="Chitin-binding type-2" evidence="7">
    <location>
        <begin position="213"/>
        <end position="268"/>
    </location>
</feature>
<keyword evidence="3" id="KW-0677">Repeat</keyword>
<comment type="caution">
    <text evidence="8">The sequence shown here is derived from an EMBL/GenBank/DDBJ whole genome shotgun (WGS) entry which is preliminary data.</text>
</comment>
<evidence type="ECO:0000256" key="5">
    <source>
        <dbReference type="ARBA" id="ARBA00023180"/>
    </source>
</evidence>
<evidence type="ECO:0000256" key="4">
    <source>
        <dbReference type="ARBA" id="ARBA00023157"/>
    </source>
</evidence>
<gene>
    <name evidence="8" type="primary">obst-E_7</name>
    <name evidence="8" type="ORF">CDAR_125971</name>
</gene>
<dbReference type="InterPro" id="IPR051940">
    <property type="entry name" value="Chitin_bind-dev_reg"/>
</dbReference>
<dbReference type="PANTHER" id="PTHR23301:SF0">
    <property type="entry name" value="CHITIN-BINDING TYPE-2 DOMAIN-CONTAINING PROTEIN-RELATED"/>
    <property type="match status" value="1"/>
</dbReference>
<dbReference type="EMBL" id="BPLQ01007478">
    <property type="protein sequence ID" value="GIY30336.1"/>
    <property type="molecule type" value="Genomic_DNA"/>
</dbReference>
<keyword evidence="5" id="KW-0325">Glycoprotein</keyword>
<feature type="domain" description="Chitin-binding type-2" evidence="7">
    <location>
        <begin position="151"/>
        <end position="206"/>
    </location>
</feature>
<dbReference type="InterPro" id="IPR002557">
    <property type="entry name" value="Chitin-bd_dom"/>
</dbReference>
<dbReference type="Proteomes" id="UP001054837">
    <property type="component" value="Unassembled WGS sequence"/>
</dbReference>
<evidence type="ECO:0000256" key="3">
    <source>
        <dbReference type="ARBA" id="ARBA00022737"/>
    </source>
</evidence>
<keyword evidence="1" id="KW-0147">Chitin-binding</keyword>
<keyword evidence="4" id="KW-1015">Disulfide bond</keyword>
<dbReference type="Gene3D" id="2.170.140.10">
    <property type="entry name" value="Chitin binding domain"/>
    <property type="match status" value="3"/>
</dbReference>
<name>A0AAV4SB18_9ARAC</name>
<evidence type="ECO:0000256" key="6">
    <source>
        <dbReference type="SAM" id="MobiDB-lite"/>
    </source>
</evidence>
<evidence type="ECO:0000259" key="7">
    <source>
        <dbReference type="PROSITE" id="PS50940"/>
    </source>
</evidence>
<dbReference type="PROSITE" id="PS50940">
    <property type="entry name" value="CHIT_BIND_II"/>
    <property type="match status" value="3"/>
</dbReference>
<feature type="domain" description="Chitin-binding type-2" evidence="7">
    <location>
        <begin position="72"/>
        <end position="127"/>
    </location>
</feature>
<feature type="region of interest" description="Disordered" evidence="6">
    <location>
        <begin position="128"/>
        <end position="154"/>
    </location>
</feature>
<proteinExistence type="predicted"/>
<evidence type="ECO:0000313" key="8">
    <source>
        <dbReference type="EMBL" id="GIY30336.1"/>
    </source>
</evidence>
<evidence type="ECO:0000313" key="9">
    <source>
        <dbReference type="Proteomes" id="UP001054837"/>
    </source>
</evidence>
<sequence>MDKCEHCLTNAVPYGQGSSTSYGRSNQKTTIRDWSVIHRILPPKLTGKVMMMDVQCSIVSNQILSFAAYVPTKQCPKPSGIFPNRFNCTTFYQCTDGVHHLQECPGGLHYDRKRVRCNFPKKAKCKEAKIKNKPKPPKPKEPGKPQPKKQSKHCPKMDGIFSNPANCSTFYFCVDGRAYLQECPLRLVFDEQNMKCDHPKVVGCTPPSGTLSILHCPEPDGIFRHPVNCNTFYLCKQSRIYEYECPIGLIFNYDEKRCDYKRNFQCPAFAVLQRCAKVFSILGFFSSKAHVCGLTGESLRFSHCCRSYKKPVLLSVETLNPAGLLNPLYCSKTTDVLYLDTLPSGGCAQMAFSLGGRGIQSLQSLGYIYRVRPEY</sequence>